<dbReference type="EMBL" id="OC002671">
    <property type="protein sequence ID" value="CAD7262180.1"/>
    <property type="molecule type" value="Genomic_DNA"/>
</dbReference>
<sequence>MKGSVLAFAWRESGKIVWKLPSVHRDSNLNLLVIGIPIYCESSTLDHEPPKLFMKEFLFYKSIRQARKEGKGYDKNLVVRVFEMAGVNPSRKFVAPSFFLLLSTSSYQSPSKVTRRKQHTCVHVNDRCRVENEDSYITDRSDVSSCSIPIVTHLLRGWEVVGMELTHLCLESMKPP</sequence>
<proteinExistence type="predicted"/>
<evidence type="ECO:0000313" key="1">
    <source>
        <dbReference type="EMBL" id="CAD7262180.1"/>
    </source>
</evidence>
<name>A0A7R9AXD7_TIMSH</name>
<reference evidence="1" key="1">
    <citation type="submission" date="2020-11" db="EMBL/GenBank/DDBJ databases">
        <authorList>
            <person name="Tran Van P."/>
        </authorList>
    </citation>
    <scope>NUCLEOTIDE SEQUENCE</scope>
</reference>
<organism evidence="1">
    <name type="scientific">Timema shepardi</name>
    <name type="common">Walking stick</name>
    <dbReference type="NCBI Taxonomy" id="629360"/>
    <lineage>
        <taxon>Eukaryota</taxon>
        <taxon>Metazoa</taxon>
        <taxon>Ecdysozoa</taxon>
        <taxon>Arthropoda</taxon>
        <taxon>Hexapoda</taxon>
        <taxon>Insecta</taxon>
        <taxon>Pterygota</taxon>
        <taxon>Neoptera</taxon>
        <taxon>Polyneoptera</taxon>
        <taxon>Phasmatodea</taxon>
        <taxon>Timematodea</taxon>
        <taxon>Timematoidea</taxon>
        <taxon>Timematidae</taxon>
        <taxon>Timema</taxon>
    </lineage>
</organism>
<accession>A0A7R9AXD7</accession>
<protein>
    <submittedName>
        <fullName evidence="1">Uncharacterized protein</fullName>
    </submittedName>
</protein>
<gene>
    <name evidence="1" type="ORF">TSIB3V08_LOCUS6297</name>
</gene>
<dbReference type="AlphaFoldDB" id="A0A7R9AXD7"/>